<proteinExistence type="predicted"/>
<protein>
    <recommendedName>
        <fullName evidence="5">DUF3999 domain-containing protein</fullName>
    </recommendedName>
</protein>
<name>A0A1G4YNE9_9ENTR</name>
<feature type="transmembrane region" description="Helical" evidence="1">
    <location>
        <begin position="431"/>
        <end position="449"/>
    </location>
</feature>
<feature type="signal peptide" evidence="2">
    <location>
        <begin position="1"/>
        <end position="18"/>
    </location>
</feature>
<dbReference type="Pfam" id="PF13163">
    <property type="entry name" value="DUF3999"/>
    <property type="match status" value="1"/>
</dbReference>
<evidence type="ECO:0000313" key="4">
    <source>
        <dbReference type="Proteomes" id="UP000183569"/>
    </source>
</evidence>
<keyword evidence="1" id="KW-1133">Transmembrane helix</keyword>
<reference evidence="3 4" key="1">
    <citation type="submission" date="2016-10" db="EMBL/GenBank/DDBJ databases">
        <authorList>
            <person name="Varghese N."/>
            <person name="Submissions S."/>
        </authorList>
    </citation>
    <scope>NUCLEOTIDE SEQUENCE [LARGE SCALE GENOMIC DNA]</scope>
    <source>
        <strain evidence="3 4">CGMCC 1.12102</strain>
    </source>
</reference>
<comment type="caution">
    <text evidence="3">The sequence shown here is derived from an EMBL/GenBank/DDBJ whole genome shotgun (WGS) entry which is preliminary data.</text>
</comment>
<dbReference type="Proteomes" id="UP000183569">
    <property type="component" value="Unassembled WGS sequence"/>
</dbReference>
<organism evidence="3 4">
    <name type="scientific">Kosakonia sacchari</name>
    <dbReference type="NCBI Taxonomy" id="1158459"/>
    <lineage>
        <taxon>Bacteria</taxon>
        <taxon>Pseudomonadati</taxon>
        <taxon>Pseudomonadota</taxon>
        <taxon>Gammaproteobacteria</taxon>
        <taxon>Enterobacterales</taxon>
        <taxon>Enterobacteriaceae</taxon>
        <taxon>Kosakonia</taxon>
    </lineage>
</organism>
<keyword evidence="1" id="KW-0812">Transmembrane</keyword>
<dbReference type="GeneID" id="23844627"/>
<dbReference type="InterPro" id="IPR025060">
    <property type="entry name" value="DUF3999"/>
</dbReference>
<keyword evidence="2" id="KW-0732">Signal</keyword>
<evidence type="ECO:0000313" key="3">
    <source>
        <dbReference type="EMBL" id="SCX54983.1"/>
    </source>
</evidence>
<evidence type="ECO:0000256" key="2">
    <source>
        <dbReference type="SAM" id="SignalP"/>
    </source>
</evidence>
<keyword evidence="1" id="KW-0472">Membrane</keyword>
<sequence>MKKWHGLLLAALVTTAGAATGSDAVPDSPPDYAFGATLDLPQPASWYRVDLPQDTYAQSAWPDLRDVRVFNHDGERVPFTLETQRVTARAPEPIALRVFPLDTSPVDTGTEGQHVVRLHSSSGVDIRIEGEPDEVVGQSYLLAFPENTPENFNLAQLKLAWSEPVKNWRGKVTLFFSSDMRNWTTLQNDAPVMELASGSDRLKLDQINLDQPMPADGVRYLLMVFDTPNLPVTITQVTARPGSEPTPLEQVEMAGHEQRISPTEAQYQWAQPQPLSALSIRLAQEGVLPVSIDWRSSASGEWKALSKTVLWALNGRTSAPLSLPGDAVQAVRITTLDARLPEALPQVTGSRDRQSLVFNAQGKGPFMLAWGNRAAAPVAVTMEGLIPEALRKQLDLTAIPEVQVQDRVVLSGEERLTATSPTERQQTWKTVLVWGVLLLGVVVLVWMALRIWREVKTGK</sequence>
<dbReference type="AlphaFoldDB" id="A0A1G4YNE9"/>
<evidence type="ECO:0008006" key="5">
    <source>
        <dbReference type="Google" id="ProtNLM"/>
    </source>
</evidence>
<feature type="chain" id="PRO_5032865406" description="DUF3999 domain-containing protein" evidence="2">
    <location>
        <begin position="19"/>
        <end position="459"/>
    </location>
</feature>
<gene>
    <name evidence="3" type="ORF">SAMN02927897_03080</name>
</gene>
<dbReference type="RefSeq" id="WP_017458840.1">
    <property type="nucleotide sequence ID" value="NZ_FMUI01000009.1"/>
</dbReference>
<evidence type="ECO:0000256" key="1">
    <source>
        <dbReference type="SAM" id="Phobius"/>
    </source>
</evidence>
<dbReference type="EMBL" id="FMUI01000009">
    <property type="protein sequence ID" value="SCX54983.1"/>
    <property type="molecule type" value="Genomic_DNA"/>
</dbReference>
<accession>A0A1G4YNE9</accession>